<name>A0A6C0IKG0_9ZZZZ</name>
<feature type="coiled-coil region" evidence="1">
    <location>
        <begin position="17"/>
        <end position="44"/>
    </location>
</feature>
<evidence type="ECO:0000313" key="2">
    <source>
        <dbReference type="EMBL" id="QHT93658.1"/>
    </source>
</evidence>
<proteinExistence type="predicted"/>
<dbReference type="Pfam" id="PF19064">
    <property type="entry name" value="DUF5760"/>
    <property type="match status" value="1"/>
</dbReference>
<reference evidence="2" key="1">
    <citation type="journal article" date="2020" name="Nature">
        <title>Giant virus diversity and host interactions through global metagenomics.</title>
        <authorList>
            <person name="Schulz F."/>
            <person name="Roux S."/>
            <person name="Paez-Espino D."/>
            <person name="Jungbluth S."/>
            <person name="Walsh D.A."/>
            <person name="Denef V.J."/>
            <person name="McMahon K.D."/>
            <person name="Konstantinidis K.T."/>
            <person name="Eloe-Fadrosh E.A."/>
            <person name="Kyrpides N.C."/>
            <person name="Woyke T."/>
        </authorList>
    </citation>
    <scope>NUCLEOTIDE SEQUENCE</scope>
    <source>
        <strain evidence="2">GVMAG-M-3300024252-29</strain>
    </source>
</reference>
<dbReference type="EMBL" id="MN740209">
    <property type="protein sequence ID" value="QHT93658.1"/>
    <property type="molecule type" value="Genomic_DNA"/>
</dbReference>
<organism evidence="2">
    <name type="scientific">viral metagenome</name>
    <dbReference type="NCBI Taxonomy" id="1070528"/>
    <lineage>
        <taxon>unclassified sequences</taxon>
        <taxon>metagenomes</taxon>
        <taxon>organismal metagenomes</taxon>
    </lineage>
</organism>
<accession>A0A6C0IKG0</accession>
<evidence type="ECO:0000256" key="1">
    <source>
        <dbReference type="SAM" id="Coils"/>
    </source>
</evidence>
<dbReference type="InterPro" id="IPR043918">
    <property type="entry name" value="DUF5760"/>
</dbReference>
<dbReference type="AlphaFoldDB" id="A0A6C0IKG0"/>
<sequence length="117" mass="13811">MSFENNIKRWVQIDNQIKVYNDKIKQLRDEKADITEELLGQAEENNYKDAVIQITDGKLKFNTSKVQSPLTFKYVEEILSNTIKEPAAIEAIIKRLKDNRETKYVQEIKRYTNEKSK</sequence>
<keyword evidence="1" id="KW-0175">Coiled coil</keyword>
<protein>
    <submittedName>
        <fullName evidence="2">Uncharacterized protein</fullName>
    </submittedName>
</protein>